<dbReference type="Pfam" id="PF08240">
    <property type="entry name" value="ADH_N"/>
    <property type="match status" value="1"/>
</dbReference>
<dbReference type="InterPro" id="IPR013154">
    <property type="entry name" value="ADH-like_N"/>
</dbReference>
<evidence type="ECO:0000256" key="6">
    <source>
        <dbReference type="RuleBase" id="RU361277"/>
    </source>
</evidence>
<dbReference type="Proteomes" id="UP000182100">
    <property type="component" value="Unassembled WGS sequence"/>
</dbReference>
<evidence type="ECO:0000256" key="5">
    <source>
        <dbReference type="ARBA" id="ARBA00023002"/>
    </source>
</evidence>
<evidence type="ECO:0000259" key="7">
    <source>
        <dbReference type="SMART" id="SM00829"/>
    </source>
</evidence>
<dbReference type="PROSITE" id="PS00059">
    <property type="entry name" value="ADH_ZINC"/>
    <property type="match status" value="1"/>
</dbReference>
<dbReference type="InterPro" id="IPR013149">
    <property type="entry name" value="ADH-like_C"/>
</dbReference>
<evidence type="ECO:0000256" key="1">
    <source>
        <dbReference type="ARBA" id="ARBA00001947"/>
    </source>
</evidence>
<dbReference type="AlphaFoldDB" id="A0A1G6JLQ2"/>
<dbReference type="CDD" id="cd08278">
    <property type="entry name" value="benzyl_alcohol_DH"/>
    <property type="match status" value="1"/>
</dbReference>
<dbReference type="FunFam" id="3.40.50.720:FF:000003">
    <property type="entry name" value="S-(hydroxymethyl)glutathione dehydrogenase"/>
    <property type="match status" value="1"/>
</dbReference>
<dbReference type="InterPro" id="IPR011032">
    <property type="entry name" value="GroES-like_sf"/>
</dbReference>
<feature type="domain" description="Enoyl reductase (ER)" evidence="7">
    <location>
        <begin position="19"/>
        <end position="371"/>
    </location>
</feature>
<dbReference type="PANTHER" id="PTHR43350">
    <property type="entry name" value="NAD-DEPENDENT ALCOHOL DEHYDROGENASE"/>
    <property type="match status" value="1"/>
</dbReference>
<keyword evidence="4 6" id="KW-0862">Zinc</keyword>
<dbReference type="STRING" id="67344.SAMN05216505_101717"/>
<keyword evidence="3 6" id="KW-0479">Metal-binding</keyword>
<sequence length="374" mass="38669">MTDSATTREITAAVVREKGSFELAPVLLDAPRDDEVLVRIVATGLCHTDLVVRDQVYPVPLPVVLGHEGAGVVESVGAAVEKVAPGDHVAVSFLPCGRCRPCFDGSPASCANFNAINFAGQRPDGSHALRSATGDGTLHDRFFGQSSFATHAVTSERNTVKVRADAPLDLLGPLGCGIQTGAGTVLRALEVGAGATFAVMGAGAVGLSAVMAARVTGATTVVAVDVLPARLELATELGATHVVNGREKDAVDEIRRITGGGVDFALDTTGLPALIGQMVEALRQRGTGAVLGASRADAVIGLPANAFMQSCKTLMGVVEGDSVPDVFVPQLLDLHLQGRFPFDRLVRFYDFDRIDEAAADAASGAAVKPVLRIG</sequence>
<dbReference type="GO" id="GO:0016491">
    <property type="term" value="F:oxidoreductase activity"/>
    <property type="evidence" value="ECO:0007669"/>
    <property type="project" value="UniProtKB-KW"/>
</dbReference>
<accession>A0A1G6JLQ2</accession>
<dbReference type="EMBL" id="FMZK01000001">
    <property type="protein sequence ID" value="SDC19365.1"/>
    <property type="molecule type" value="Genomic_DNA"/>
</dbReference>
<protein>
    <submittedName>
        <fullName evidence="8">Aryl-alcohol dehydrogenase</fullName>
    </submittedName>
</protein>
<evidence type="ECO:0000256" key="2">
    <source>
        <dbReference type="ARBA" id="ARBA00008072"/>
    </source>
</evidence>
<dbReference type="SUPFAM" id="SSF50129">
    <property type="entry name" value="GroES-like"/>
    <property type="match status" value="1"/>
</dbReference>
<dbReference type="RefSeq" id="WP_055571011.1">
    <property type="nucleotide sequence ID" value="NZ_FMZK01000001.1"/>
</dbReference>
<evidence type="ECO:0000256" key="3">
    <source>
        <dbReference type="ARBA" id="ARBA00022723"/>
    </source>
</evidence>
<dbReference type="PANTHER" id="PTHR43350:SF2">
    <property type="entry name" value="GROES-LIKE ZINC-BINDING ALCOHOL DEHYDROGENASE FAMILY PROTEIN"/>
    <property type="match status" value="1"/>
</dbReference>
<dbReference type="Gene3D" id="3.40.50.720">
    <property type="entry name" value="NAD(P)-binding Rossmann-like Domain"/>
    <property type="match status" value="1"/>
</dbReference>
<gene>
    <name evidence="8" type="ORF">SAMN05216505_101717</name>
</gene>
<reference evidence="9" key="1">
    <citation type="submission" date="2016-10" db="EMBL/GenBank/DDBJ databases">
        <authorList>
            <person name="Varghese N."/>
            <person name="Submissions S."/>
        </authorList>
    </citation>
    <scope>NUCLEOTIDE SEQUENCE [LARGE SCALE GENOMIC DNA]</scope>
    <source>
        <strain evidence="9">CGMCC 4.3504</strain>
    </source>
</reference>
<dbReference type="InterPro" id="IPR036291">
    <property type="entry name" value="NAD(P)-bd_dom_sf"/>
</dbReference>
<dbReference type="GO" id="GO:0008270">
    <property type="term" value="F:zinc ion binding"/>
    <property type="evidence" value="ECO:0007669"/>
    <property type="project" value="InterPro"/>
</dbReference>
<evidence type="ECO:0000313" key="9">
    <source>
        <dbReference type="Proteomes" id="UP000182100"/>
    </source>
</evidence>
<name>A0A1G6JLQ2_9ACTN</name>
<comment type="similarity">
    <text evidence="2 6">Belongs to the zinc-containing alcohol dehydrogenase family.</text>
</comment>
<dbReference type="SUPFAM" id="SSF51735">
    <property type="entry name" value="NAD(P)-binding Rossmann-fold domains"/>
    <property type="match status" value="1"/>
</dbReference>
<organism evidence="8 9">
    <name type="scientific">Streptomyces prasinopilosus</name>
    <dbReference type="NCBI Taxonomy" id="67344"/>
    <lineage>
        <taxon>Bacteria</taxon>
        <taxon>Bacillati</taxon>
        <taxon>Actinomycetota</taxon>
        <taxon>Actinomycetes</taxon>
        <taxon>Kitasatosporales</taxon>
        <taxon>Streptomycetaceae</taxon>
        <taxon>Streptomyces</taxon>
    </lineage>
</organism>
<dbReference type="Pfam" id="PF00107">
    <property type="entry name" value="ADH_zinc_N"/>
    <property type="match status" value="1"/>
</dbReference>
<evidence type="ECO:0000256" key="4">
    <source>
        <dbReference type="ARBA" id="ARBA00022833"/>
    </source>
</evidence>
<evidence type="ECO:0000313" key="8">
    <source>
        <dbReference type="EMBL" id="SDC19365.1"/>
    </source>
</evidence>
<comment type="cofactor">
    <cofactor evidence="1 6">
        <name>Zn(2+)</name>
        <dbReference type="ChEBI" id="CHEBI:29105"/>
    </cofactor>
</comment>
<proteinExistence type="inferred from homology"/>
<dbReference type="InterPro" id="IPR002328">
    <property type="entry name" value="ADH_Zn_CS"/>
</dbReference>
<dbReference type="SMART" id="SM00829">
    <property type="entry name" value="PKS_ER"/>
    <property type="match status" value="1"/>
</dbReference>
<dbReference type="InterPro" id="IPR020843">
    <property type="entry name" value="ER"/>
</dbReference>
<dbReference type="Gene3D" id="3.90.180.10">
    <property type="entry name" value="Medium-chain alcohol dehydrogenases, catalytic domain"/>
    <property type="match status" value="1"/>
</dbReference>
<keyword evidence="5" id="KW-0560">Oxidoreductase</keyword>
<keyword evidence="9" id="KW-1185">Reference proteome</keyword>